<organism evidence="1 2">
    <name type="scientific">Spodoptera exigua</name>
    <name type="common">Beet armyworm</name>
    <name type="synonym">Noctua fulgens</name>
    <dbReference type="NCBI Taxonomy" id="7107"/>
    <lineage>
        <taxon>Eukaryota</taxon>
        <taxon>Metazoa</taxon>
        <taxon>Ecdysozoa</taxon>
        <taxon>Arthropoda</taxon>
        <taxon>Hexapoda</taxon>
        <taxon>Insecta</taxon>
        <taxon>Pterygota</taxon>
        <taxon>Neoptera</taxon>
        <taxon>Endopterygota</taxon>
        <taxon>Lepidoptera</taxon>
        <taxon>Glossata</taxon>
        <taxon>Ditrysia</taxon>
        <taxon>Noctuoidea</taxon>
        <taxon>Noctuidae</taxon>
        <taxon>Amphipyrinae</taxon>
        <taxon>Spodoptera</taxon>
    </lineage>
</organism>
<name>A0A835G7F6_SPOEX</name>
<comment type="caution">
    <text evidence="1">The sequence shown here is derived from an EMBL/GenBank/DDBJ whole genome shotgun (WGS) entry which is preliminary data.</text>
</comment>
<keyword evidence="2" id="KW-1185">Reference proteome</keyword>
<evidence type="ECO:0000313" key="2">
    <source>
        <dbReference type="Proteomes" id="UP000648187"/>
    </source>
</evidence>
<gene>
    <name evidence="1" type="ORF">HW555_012256</name>
</gene>
<protein>
    <submittedName>
        <fullName evidence="1">Uncharacterized protein</fullName>
    </submittedName>
</protein>
<dbReference type="AlphaFoldDB" id="A0A835G7F6"/>
<dbReference type="EMBL" id="JACKWZ010000427">
    <property type="protein sequence ID" value="KAF9407868.1"/>
    <property type="molecule type" value="Genomic_DNA"/>
</dbReference>
<accession>A0A835G7F6</accession>
<dbReference type="Proteomes" id="UP000648187">
    <property type="component" value="Unassembled WGS sequence"/>
</dbReference>
<proteinExistence type="predicted"/>
<sequence length="136" mass="15506">MTNRPCDKGTDKHTDLFDESVCLTFGGTMRYVSTLWSAKYPSLEAPSPGSTSNLPPSWRRVAFVMWTRLKEKNTYLPSNTARLHVIGERDVIAPDIELPLAKPEHATQHVASMYAYAHVHVEPCCFSYESEKMRWD</sequence>
<reference evidence="1" key="1">
    <citation type="submission" date="2020-08" db="EMBL/GenBank/DDBJ databases">
        <title>Spodoptera exigua strain:BAW_Kor-Di-RS1 Genome sequencing and assembly.</title>
        <authorList>
            <person name="Kim J."/>
            <person name="Nam H.Y."/>
            <person name="Kwon M."/>
            <person name="Choi J.H."/>
            <person name="Cho S.R."/>
            <person name="Kim G.-H."/>
        </authorList>
    </citation>
    <scope>NUCLEOTIDE SEQUENCE</scope>
    <source>
        <strain evidence="1">BAW_Kor-Di-RS1</strain>
        <tissue evidence="1">Whole-body</tissue>
    </source>
</reference>
<evidence type="ECO:0000313" key="1">
    <source>
        <dbReference type="EMBL" id="KAF9407868.1"/>
    </source>
</evidence>